<dbReference type="AlphaFoldDB" id="A0A5A7R504"/>
<dbReference type="EMBL" id="BKCP01010403">
    <property type="protein sequence ID" value="GER52559.1"/>
    <property type="molecule type" value="Genomic_DNA"/>
</dbReference>
<keyword evidence="1" id="KW-0479">Metal-binding</keyword>
<evidence type="ECO:0000256" key="1">
    <source>
        <dbReference type="PROSITE-ProRule" id="PRU00042"/>
    </source>
</evidence>
<feature type="region of interest" description="Disordered" evidence="2">
    <location>
        <begin position="1"/>
        <end position="24"/>
    </location>
</feature>
<protein>
    <submittedName>
        <fullName evidence="4">Zinc finger protein 2</fullName>
    </submittedName>
</protein>
<dbReference type="PROSITE" id="PS00028">
    <property type="entry name" value="ZINC_FINGER_C2H2_1"/>
    <property type="match status" value="1"/>
</dbReference>
<feature type="region of interest" description="Disordered" evidence="2">
    <location>
        <begin position="66"/>
        <end position="129"/>
    </location>
</feature>
<evidence type="ECO:0000313" key="5">
    <source>
        <dbReference type="Proteomes" id="UP000325081"/>
    </source>
</evidence>
<evidence type="ECO:0000259" key="3">
    <source>
        <dbReference type="PROSITE" id="PS50157"/>
    </source>
</evidence>
<proteinExistence type="predicted"/>
<dbReference type="InterPro" id="IPR013087">
    <property type="entry name" value="Znf_C2H2_type"/>
</dbReference>
<dbReference type="GO" id="GO:0008270">
    <property type="term" value="F:zinc ion binding"/>
    <property type="evidence" value="ECO:0007669"/>
    <property type="project" value="UniProtKB-KW"/>
</dbReference>
<dbReference type="PROSITE" id="PS50157">
    <property type="entry name" value="ZINC_FINGER_C2H2_2"/>
    <property type="match status" value="1"/>
</dbReference>
<reference evidence="5" key="1">
    <citation type="journal article" date="2019" name="Curr. Biol.">
        <title>Genome Sequence of Striga asiatica Provides Insight into the Evolution of Plant Parasitism.</title>
        <authorList>
            <person name="Yoshida S."/>
            <person name="Kim S."/>
            <person name="Wafula E.K."/>
            <person name="Tanskanen J."/>
            <person name="Kim Y.M."/>
            <person name="Honaas L."/>
            <person name="Yang Z."/>
            <person name="Spallek T."/>
            <person name="Conn C.E."/>
            <person name="Ichihashi Y."/>
            <person name="Cheong K."/>
            <person name="Cui S."/>
            <person name="Der J.P."/>
            <person name="Gundlach H."/>
            <person name="Jiao Y."/>
            <person name="Hori C."/>
            <person name="Ishida J.K."/>
            <person name="Kasahara H."/>
            <person name="Kiba T."/>
            <person name="Kim M.S."/>
            <person name="Koo N."/>
            <person name="Laohavisit A."/>
            <person name="Lee Y.H."/>
            <person name="Lumba S."/>
            <person name="McCourt P."/>
            <person name="Mortimer J.C."/>
            <person name="Mutuku J.M."/>
            <person name="Nomura T."/>
            <person name="Sasaki-Sekimoto Y."/>
            <person name="Seto Y."/>
            <person name="Wang Y."/>
            <person name="Wakatake T."/>
            <person name="Sakakibara H."/>
            <person name="Demura T."/>
            <person name="Yamaguchi S."/>
            <person name="Yoneyama K."/>
            <person name="Manabe R.I."/>
            <person name="Nelson D.C."/>
            <person name="Schulman A.H."/>
            <person name="Timko M.P."/>
            <person name="dePamphilis C.W."/>
            <person name="Choi D."/>
            <person name="Shirasu K."/>
        </authorList>
    </citation>
    <scope>NUCLEOTIDE SEQUENCE [LARGE SCALE GENOMIC DNA]</scope>
    <source>
        <strain evidence="5">cv. UVA1</strain>
    </source>
</reference>
<comment type="caution">
    <text evidence="4">The sequence shown here is derived from an EMBL/GenBank/DDBJ whole genome shotgun (WGS) entry which is preliminary data.</text>
</comment>
<evidence type="ECO:0000256" key="2">
    <source>
        <dbReference type="SAM" id="MobiDB-lite"/>
    </source>
</evidence>
<accession>A0A5A7R504</accession>
<dbReference type="Proteomes" id="UP000325081">
    <property type="component" value="Unassembled WGS sequence"/>
</dbReference>
<organism evidence="4 5">
    <name type="scientific">Striga asiatica</name>
    <name type="common">Asiatic witchweed</name>
    <name type="synonym">Buchnera asiatica</name>
    <dbReference type="NCBI Taxonomy" id="4170"/>
    <lineage>
        <taxon>Eukaryota</taxon>
        <taxon>Viridiplantae</taxon>
        <taxon>Streptophyta</taxon>
        <taxon>Embryophyta</taxon>
        <taxon>Tracheophyta</taxon>
        <taxon>Spermatophyta</taxon>
        <taxon>Magnoliopsida</taxon>
        <taxon>eudicotyledons</taxon>
        <taxon>Gunneridae</taxon>
        <taxon>Pentapetalae</taxon>
        <taxon>asterids</taxon>
        <taxon>lamiids</taxon>
        <taxon>Lamiales</taxon>
        <taxon>Orobanchaceae</taxon>
        <taxon>Buchnereae</taxon>
        <taxon>Striga</taxon>
    </lineage>
</organism>
<keyword evidence="1" id="KW-0862">Zinc</keyword>
<dbReference type="OrthoDB" id="1436876at2759"/>
<sequence length="129" mass="14531">MDHPPNPTRPISEMEPKAREPDQDNEIVCKYCDRKFSSTEALSWHEDAHKVQRAVKKTERELGHISRFGPFGDSFRPNPVAHPGPYGRSHDFRSPNVRFSDGAGSLGSSRPGMDNLVNNPEPEDYSGRD</sequence>
<feature type="domain" description="C2H2-type" evidence="3">
    <location>
        <begin position="27"/>
        <end position="54"/>
    </location>
</feature>
<feature type="compositionally biased region" description="Basic and acidic residues" evidence="2">
    <location>
        <begin position="12"/>
        <end position="22"/>
    </location>
</feature>
<evidence type="ECO:0000313" key="4">
    <source>
        <dbReference type="EMBL" id="GER52559.1"/>
    </source>
</evidence>
<keyword evidence="5" id="KW-1185">Reference proteome</keyword>
<keyword evidence="1" id="KW-0863">Zinc-finger</keyword>
<gene>
    <name evidence="4" type="ORF">STAS_30007</name>
</gene>
<name>A0A5A7R504_STRAF</name>